<dbReference type="RefSeq" id="WP_374839727.1">
    <property type="nucleotide sequence ID" value="NZ_JBHEEW010000010.1"/>
</dbReference>
<accession>A0ABW3YPT1</accession>
<evidence type="ECO:0000313" key="2">
    <source>
        <dbReference type="Proteomes" id="UP001597173"/>
    </source>
</evidence>
<reference evidence="2" key="1">
    <citation type="journal article" date="2019" name="Int. J. Syst. Evol. Microbiol.">
        <title>The Global Catalogue of Microorganisms (GCM) 10K type strain sequencing project: providing services to taxonomists for standard genome sequencing and annotation.</title>
        <authorList>
            <consortium name="The Broad Institute Genomics Platform"/>
            <consortium name="The Broad Institute Genome Sequencing Center for Infectious Disease"/>
            <person name="Wu L."/>
            <person name="Ma J."/>
        </authorList>
    </citation>
    <scope>NUCLEOTIDE SEQUENCE [LARGE SCALE GENOMIC DNA]</scope>
    <source>
        <strain evidence="2">CCUG 55609</strain>
    </source>
</reference>
<sequence>MMNFLPDLHEGHASITLQHLFRDAIDAFDDWKVGEAEPSVMHDGMLVPISTVFDALRDCTDIVPKTVKEIVTERLTKPWDGEGPLDAMTFSTAARVMGVLIRKRRLQEGLTETVFVTRERRAATSLTAGTFLAHRRA</sequence>
<comment type="caution">
    <text evidence="1">The sequence shown here is derived from an EMBL/GenBank/DDBJ whole genome shotgun (WGS) entry which is preliminary data.</text>
</comment>
<evidence type="ECO:0000313" key="1">
    <source>
        <dbReference type="EMBL" id="MFD1326329.1"/>
    </source>
</evidence>
<proteinExistence type="predicted"/>
<dbReference type="Proteomes" id="UP001597173">
    <property type="component" value="Unassembled WGS sequence"/>
</dbReference>
<gene>
    <name evidence="1" type="ORF">ACFQ33_00235</name>
</gene>
<name>A0ABW3YPT1_MYCRA</name>
<dbReference type="EMBL" id="JBHTNF010000001">
    <property type="protein sequence ID" value="MFD1326329.1"/>
    <property type="molecule type" value="Genomic_DNA"/>
</dbReference>
<protein>
    <submittedName>
        <fullName evidence="1">Uncharacterized protein</fullName>
    </submittedName>
</protein>
<keyword evidence="2" id="KW-1185">Reference proteome</keyword>
<organism evidence="1 2">
    <name type="scientific">Mycoplana ramosa</name>
    <name type="common">Mycoplana bullata</name>
    <dbReference type="NCBI Taxonomy" id="40837"/>
    <lineage>
        <taxon>Bacteria</taxon>
        <taxon>Pseudomonadati</taxon>
        <taxon>Pseudomonadota</taxon>
        <taxon>Alphaproteobacteria</taxon>
        <taxon>Hyphomicrobiales</taxon>
        <taxon>Rhizobiaceae</taxon>
        <taxon>Mycoplana</taxon>
    </lineage>
</organism>